<dbReference type="OrthoDB" id="9803968at2"/>
<dbReference type="Pfam" id="PF23562">
    <property type="entry name" value="AMP-binding_C_3"/>
    <property type="match status" value="1"/>
</dbReference>
<evidence type="ECO:0000256" key="3">
    <source>
        <dbReference type="ARBA" id="ARBA00024484"/>
    </source>
</evidence>
<evidence type="ECO:0000256" key="2">
    <source>
        <dbReference type="ARBA" id="ARBA00022840"/>
    </source>
</evidence>
<dbReference type="InterPro" id="IPR045851">
    <property type="entry name" value="AMP-bd_C_sf"/>
</dbReference>
<dbReference type="CDD" id="cd05907">
    <property type="entry name" value="VL_LC_FACS_like"/>
    <property type="match status" value="1"/>
</dbReference>
<organism evidence="5 6">
    <name type="scientific">Carboxydocella sporoproducens DSM 16521</name>
    <dbReference type="NCBI Taxonomy" id="1121270"/>
    <lineage>
        <taxon>Bacteria</taxon>
        <taxon>Bacillati</taxon>
        <taxon>Bacillota</taxon>
        <taxon>Clostridia</taxon>
        <taxon>Eubacteriales</taxon>
        <taxon>Clostridiales Family XVI. Incertae Sedis</taxon>
        <taxon>Carboxydocella</taxon>
    </lineage>
</organism>
<comment type="catalytic activity">
    <reaction evidence="3">
        <text>a long-chain fatty acid + ATP + CoA = a long-chain fatty acyl-CoA + AMP + diphosphate</text>
        <dbReference type="Rhea" id="RHEA:15421"/>
        <dbReference type="ChEBI" id="CHEBI:30616"/>
        <dbReference type="ChEBI" id="CHEBI:33019"/>
        <dbReference type="ChEBI" id="CHEBI:57287"/>
        <dbReference type="ChEBI" id="CHEBI:57560"/>
        <dbReference type="ChEBI" id="CHEBI:83139"/>
        <dbReference type="ChEBI" id="CHEBI:456215"/>
        <dbReference type="EC" id="6.2.1.3"/>
    </reaction>
    <physiologicalReaction direction="left-to-right" evidence="3">
        <dbReference type="Rhea" id="RHEA:15422"/>
    </physiologicalReaction>
</comment>
<dbReference type="InterPro" id="IPR020845">
    <property type="entry name" value="AMP-binding_CS"/>
</dbReference>
<dbReference type="InterPro" id="IPR042099">
    <property type="entry name" value="ANL_N_sf"/>
</dbReference>
<dbReference type="Gene3D" id="3.40.50.12780">
    <property type="entry name" value="N-terminal domain of ligase-like"/>
    <property type="match status" value="1"/>
</dbReference>
<dbReference type="PANTHER" id="PTHR43272:SF33">
    <property type="entry name" value="AMP-BINDING DOMAIN-CONTAINING PROTEIN-RELATED"/>
    <property type="match status" value="1"/>
</dbReference>
<dbReference type="Proteomes" id="UP000189933">
    <property type="component" value="Unassembled WGS sequence"/>
</dbReference>
<dbReference type="InterPro" id="IPR000873">
    <property type="entry name" value="AMP-dep_synth/lig_dom"/>
</dbReference>
<reference evidence="6" key="1">
    <citation type="submission" date="2017-02" db="EMBL/GenBank/DDBJ databases">
        <authorList>
            <person name="Varghese N."/>
            <person name="Submissions S."/>
        </authorList>
    </citation>
    <scope>NUCLEOTIDE SEQUENCE [LARGE SCALE GENOMIC DNA]</scope>
    <source>
        <strain evidence="6">DSM 16521</strain>
    </source>
</reference>
<dbReference type="AlphaFoldDB" id="A0A1T4PLG0"/>
<sequence>MYHQTTIGLFHQQLPKYINKPLFLTKKEGKYQPVTWKEAAEEVQLFTLGLLALDTNPGDRIGLMMTTQYFWPLWDLAIIAARAINVPIYPTNKGPQVAHIINDSGSKILIVGSSELAEEVINHQQLMPDLKHLILPDPIPTSLKEKAENIKLWSFADLRQLGKELWQQQPGLYDRTWPQVKPTDICSIIYTSGTTGNPKGVILTHINFLSNAWGCYQVVPSPDTHVSLSFLPLSHVLERTLGWYYMLYAGVTIAYAESINDVPKNLEEVRPHLMCSVPRLYEKIHHRIMENVATSSFLKKRIFHWAIKAGKKRANLLAAKQPVPLWLRWQDTLADRLVFRKIRERFGGRLDFCVSGGAPLGRDLAEFFYAVGIRVIEGYGLTETSPVLTCNRRENYRFGSVGLAIPEVQLKIAPDGEILAKGPNLTLGYYNNPEATAELFTEDGWLKTGDIGIIDNDGFLFITDRKKDLIITAGGKNVAPQPIEQLLTADRFIAQAVVYGDKQPFMTAMIVPDFTDLEHYAREKGVNFTTRQELITLPKIQKLLAKRVAKALKHLPRYEQVKRITIRAQEFTMDAGEVTPTLKIRRRIIYKKYEQDFLAMYQDQGPYVEVIYKHDEEEDIPISPGTPLSR</sequence>
<keyword evidence="1" id="KW-0547">Nucleotide-binding</keyword>
<dbReference type="EMBL" id="FUXM01000012">
    <property type="protein sequence ID" value="SJZ92424.1"/>
    <property type="molecule type" value="Genomic_DNA"/>
</dbReference>
<dbReference type="GO" id="GO:0016020">
    <property type="term" value="C:membrane"/>
    <property type="evidence" value="ECO:0007669"/>
    <property type="project" value="TreeGrafter"/>
</dbReference>
<keyword evidence="6" id="KW-1185">Reference proteome</keyword>
<dbReference type="SUPFAM" id="SSF56801">
    <property type="entry name" value="Acetyl-CoA synthetase-like"/>
    <property type="match status" value="1"/>
</dbReference>
<dbReference type="Gene3D" id="3.30.300.30">
    <property type="match status" value="1"/>
</dbReference>
<dbReference type="GO" id="GO:0005524">
    <property type="term" value="F:ATP binding"/>
    <property type="evidence" value="ECO:0007669"/>
    <property type="project" value="UniProtKB-KW"/>
</dbReference>
<dbReference type="Pfam" id="PF00501">
    <property type="entry name" value="AMP-binding"/>
    <property type="match status" value="1"/>
</dbReference>
<evidence type="ECO:0000259" key="4">
    <source>
        <dbReference type="Pfam" id="PF00501"/>
    </source>
</evidence>
<keyword evidence="2" id="KW-0067">ATP-binding</keyword>
<dbReference type="PANTHER" id="PTHR43272">
    <property type="entry name" value="LONG-CHAIN-FATTY-ACID--COA LIGASE"/>
    <property type="match status" value="1"/>
</dbReference>
<evidence type="ECO:0000313" key="5">
    <source>
        <dbReference type="EMBL" id="SJZ92424.1"/>
    </source>
</evidence>
<proteinExistence type="predicted"/>
<gene>
    <name evidence="5" type="ORF">SAMN02745885_01331</name>
</gene>
<name>A0A1T4PLG0_9FIRM</name>
<dbReference type="GO" id="GO:0004467">
    <property type="term" value="F:long-chain fatty acid-CoA ligase activity"/>
    <property type="evidence" value="ECO:0007669"/>
    <property type="project" value="UniProtKB-EC"/>
</dbReference>
<dbReference type="RefSeq" id="WP_159071774.1">
    <property type="nucleotide sequence ID" value="NZ_FUXM01000012.1"/>
</dbReference>
<dbReference type="PROSITE" id="PS00455">
    <property type="entry name" value="AMP_BINDING"/>
    <property type="match status" value="1"/>
</dbReference>
<evidence type="ECO:0000313" key="6">
    <source>
        <dbReference type="Proteomes" id="UP000189933"/>
    </source>
</evidence>
<protein>
    <submittedName>
        <fullName evidence="5">Long-chain acyl-CoA synthetase</fullName>
    </submittedName>
</protein>
<evidence type="ECO:0000256" key="1">
    <source>
        <dbReference type="ARBA" id="ARBA00022741"/>
    </source>
</evidence>
<accession>A0A1T4PLG0</accession>
<feature type="domain" description="AMP-dependent synthetase/ligase" evidence="4">
    <location>
        <begin position="13"/>
        <end position="430"/>
    </location>
</feature>